<keyword evidence="1" id="KW-0862">Zinc</keyword>
<dbReference type="GO" id="GO:0008270">
    <property type="term" value="F:zinc ion binding"/>
    <property type="evidence" value="ECO:0007669"/>
    <property type="project" value="UniProtKB-KW"/>
</dbReference>
<dbReference type="SUPFAM" id="SSF57756">
    <property type="entry name" value="Retrovirus zinc finger-like domains"/>
    <property type="match status" value="1"/>
</dbReference>
<accession>W9S4E7</accession>
<keyword evidence="1" id="KW-0863">Zinc-finger</keyword>
<dbReference type="Gene3D" id="4.10.60.10">
    <property type="entry name" value="Zinc finger, CCHC-type"/>
    <property type="match status" value="1"/>
</dbReference>
<protein>
    <recommendedName>
        <fullName evidence="2">CCHC-type domain-containing protein</fullName>
    </recommendedName>
</protein>
<reference evidence="4" key="1">
    <citation type="submission" date="2013-01" db="EMBL/GenBank/DDBJ databases">
        <title>Draft Genome Sequence of a Mulberry Tree, Morus notabilis C.K. Schneid.</title>
        <authorList>
            <person name="He N."/>
            <person name="Zhao S."/>
        </authorList>
    </citation>
    <scope>NUCLEOTIDE SEQUENCE</scope>
</reference>
<proteinExistence type="predicted"/>
<dbReference type="eggNOG" id="ENOG502S697">
    <property type="taxonomic scope" value="Eukaryota"/>
</dbReference>
<dbReference type="InterPro" id="IPR036875">
    <property type="entry name" value="Znf_CCHC_sf"/>
</dbReference>
<dbReference type="STRING" id="981085.W9S4E7"/>
<dbReference type="InterPro" id="IPR054722">
    <property type="entry name" value="PolX-like_BBD"/>
</dbReference>
<sequence>MEDIIVVDLCPDLKREELPSCEADVGCSELPRERNGLARGGIVSLGVRVFANILLDSCASLCFHVSGEKTCRCGMIFEKQPELQVVEECCSLASKINNADKLVSLYYLPDCLKHRLSQLLCDSQRMNAHVFKLLLQGSPTEVCVKDCSWLTEEEFTKCLQNFDPSNLMAYSLPGLSRLDHVPWELAKARIEAFQTYQVANELSPSPQMEGFTSPLHLDVLEMTSLFSLLVLNVKNQGKWKKGKNKRPKKAKSPIQKPKGKCFHCNGEGHWKRNCHKYLEELKKKKEQGKSDLLVLETCLVEGDTSAWIIDSGATNHVYFSLQSLSSYTELADGDYTMKVGNGARVSAKAVGEVLSISLNYTGSSARWTLSGVEALHRKWEKISGFSKRNSPCMTKWDF</sequence>
<organism evidence="3 4">
    <name type="scientific">Morus notabilis</name>
    <dbReference type="NCBI Taxonomy" id="981085"/>
    <lineage>
        <taxon>Eukaryota</taxon>
        <taxon>Viridiplantae</taxon>
        <taxon>Streptophyta</taxon>
        <taxon>Embryophyta</taxon>
        <taxon>Tracheophyta</taxon>
        <taxon>Spermatophyta</taxon>
        <taxon>Magnoliopsida</taxon>
        <taxon>eudicotyledons</taxon>
        <taxon>Gunneridae</taxon>
        <taxon>Pentapetalae</taxon>
        <taxon>rosids</taxon>
        <taxon>fabids</taxon>
        <taxon>Rosales</taxon>
        <taxon>Moraceae</taxon>
        <taxon>Moreae</taxon>
        <taxon>Morus</taxon>
    </lineage>
</organism>
<keyword evidence="1" id="KW-0479">Metal-binding</keyword>
<feature type="domain" description="CCHC-type" evidence="2">
    <location>
        <begin position="260"/>
        <end position="274"/>
    </location>
</feature>
<dbReference type="PROSITE" id="PS50158">
    <property type="entry name" value="ZF_CCHC"/>
    <property type="match status" value="1"/>
</dbReference>
<name>W9S4E7_9ROSA</name>
<dbReference type="GO" id="GO:0003676">
    <property type="term" value="F:nucleic acid binding"/>
    <property type="evidence" value="ECO:0007669"/>
    <property type="project" value="InterPro"/>
</dbReference>
<dbReference type="InterPro" id="IPR001878">
    <property type="entry name" value="Znf_CCHC"/>
</dbReference>
<keyword evidence="4" id="KW-1185">Reference proteome</keyword>
<dbReference type="EMBL" id="KE345760">
    <property type="protein sequence ID" value="EXC14254.1"/>
    <property type="molecule type" value="Genomic_DNA"/>
</dbReference>
<dbReference type="PANTHER" id="PTHR47592">
    <property type="entry name" value="PBF68 PROTEIN"/>
    <property type="match status" value="1"/>
</dbReference>
<evidence type="ECO:0000259" key="2">
    <source>
        <dbReference type="PROSITE" id="PS50158"/>
    </source>
</evidence>
<gene>
    <name evidence="3" type="ORF">L484_021752</name>
</gene>
<dbReference type="Proteomes" id="UP000030645">
    <property type="component" value="Unassembled WGS sequence"/>
</dbReference>
<dbReference type="AlphaFoldDB" id="W9S4E7"/>
<evidence type="ECO:0000313" key="3">
    <source>
        <dbReference type="EMBL" id="EXC14254.1"/>
    </source>
</evidence>
<evidence type="ECO:0000313" key="4">
    <source>
        <dbReference type="Proteomes" id="UP000030645"/>
    </source>
</evidence>
<dbReference type="Pfam" id="PF22936">
    <property type="entry name" value="Pol_BBD"/>
    <property type="match status" value="1"/>
</dbReference>
<evidence type="ECO:0000256" key="1">
    <source>
        <dbReference type="PROSITE-ProRule" id="PRU00047"/>
    </source>
</evidence>